<dbReference type="PANTHER" id="PTHR24408">
    <property type="entry name" value="ZINC FINGER PROTEIN"/>
    <property type="match status" value="1"/>
</dbReference>
<dbReference type="SMART" id="SM00355">
    <property type="entry name" value="ZnF_C2H2"/>
    <property type="match status" value="3"/>
</dbReference>
<keyword evidence="2" id="KW-0677">Repeat</keyword>
<dbReference type="InterPro" id="IPR013087">
    <property type="entry name" value="Znf_C2H2_type"/>
</dbReference>
<keyword evidence="9" id="KW-1185">Reference proteome</keyword>
<evidence type="ECO:0000259" key="7">
    <source>
        <dbReference type="PROSITE" id="PS50157"/>
    </source>
</evidence>
<comment type="caution">
    <text evidence="8">The sequence shown here is derived from an EMBL/GenBank/DDBJ whole genome shotgun (WGS) entry which is preliminary data.</text>
</comment>
<protein>
    <recommendedName>
        <fullName evidence="7">C2H2-type domain-containing protein</fullName>
    </recommendedName>
</protein>
<evidence type="ECO:0000313" key="8">
    <source>
        <dbReference type="EMBL" id="KAL2075173.1"/>
    </source>
</evidence>
<feature type="region of interest" description="Disordered" evidence="6">
    <location>
        <begin position="757"/>
        <end position="919"/>
    </location>
</feature>
<feature type="region of interest" description="Disordered" evidence="6">
    <location>
        <begin position="1260"/>
        <end position="1287"/>
    </location>
</feature>
<keyword evidence="4" id="KW-0862">Zinc</keyword>
<evidence type="ECO:0000313" key="9">
    <source>
        <dbReference type="Proteomes" id="UP001595075"/>
    </source>
</evidence>
<feature type="compositionally biased region" description="Basic and acidic residues" evidence="6">
    <location>
        <begin position="858"/>
        <end position="877"/>
    </location>
</feature>
<dbReference type="PROSITE" id="PS50157">
    <property type="entry name" value="ZINC_FINGER_C2H2_2"/>
    <property type="match status" value="2"/>
</dbReference>
<feature type="compositionally biased region" description="Low complexity" evidence="6">
    <location>
        <begin position="1094"/>
        <end position="1107"/>
    </location>
</feature>
<dbReference type="PANTHER" id="PTHR24408:SF58">
    <property type="entry name" value="TRANSCRIPTION FACTOR (TFIIIA), PUTATIVE (AFU_ORTHOLOGUE AFUA_1G05150)-RELATED"/>
    <property type="match status" value="1"/>
</dbReference>
<feature type="region of interest" description="Disordered" evidence="6">
    <location>
        <begin position="944"/>
        <end position="1010"/>
    </location>
</feature>
<feature type="region of interest" description="Disordered" evidence="6">
    <location>
        <begin position="1133"/>
        <end position="1168"/>
    </location>
</feature>
<evidence type="ECO:0000256" key="1">
    <source>
        <dbReference type="ARBA" id="ARBA00022723"/>
    </source>
</evidence>
<evidence type="ECO:0000256" key="4">
    <source>
        <dbReference type="ARBA" id="ARBA00022833"/>
    </source>
</evidence>
<dbReference type="Proteomes" id="UP001595075">
    <property type="component" value="Unassembled WGS sequence"/>
</dbReference>
<dbReference type="Pfam" id="PF00096">
    <property type="entry name" value="zf-C2H2"/>
    <property type="match status" value="1"/>
</dbReference>
<name>A0ABR4D0N2_9HELO</name>
<dbReference type="Gene3D" id="3.30.160.60">
    <property type="entry name" value="Classic Zinc Finger"/>
    <property type="match status" value="2"/>
</dbReference>
<feature type="compositionally biased region" description="Basic and acidic residues" evidence="6">
    <location>
        <begin position="808"/>
        <end position="832"/>
    </location>
</feature>
<evidence type="ECO:0000256" key="2">
    <source>
        <dbReference type="ARBA" id="ARBA00022737"/>
    </source>
</evidence>
<feature type="compositionally biased region" description="Polar residues" evidence="6">
    <location>
        <begin position="287"/>
        <end position="298"/>
    </location>
</feature>
<dbReference type="PROSITE" id="PS00028">
    <property type="entry name" value="ZINC_FINGER_C2H2_1"/>
    <property type="match status" value="1"/>
</dbReference>
<dbReference type="EMBL" id="JAZHXI010000001">
    <property type="protein sequence ID" value="KAL2075173.1"/>
    <property type="molecule type" value="Genomic_DNA"/>
</dbReference>
<organism evidence="8 9">
    <name type="scientific">Oculimacula yallundae</name>
    <dbReference type="NCBI Taxonomy" id="86028"/>
    <lineage>
        <taxon>Eukaryota</taxon>
        <taxon>Fungi</taxon>
        <taxon>Dikarya</taxon>
        <taxon>Ascomycota</taxon>
        <taxon>Pezizomycotina</taxon>
        <taxon>Leotiomycetes</taxon>
        <taxon>Helotiales</taxon>
        <taxon>Ploettnerulaceae</taxon>
        <taxon>Oculimacula</taxon>
    </lineage>
</organism>
<feature type="domain" description="C2H2-type" evidence="7">
    <location>
        <begin position="923"/>
        <end position="952"/>
    </location>
</feature>
<feature type="region of interest" description="Disordered" evidence="6">
    <location>
        <begin position="287"/>
        <end position="314"/>
    </location>
</feature>
<feature type="compositionally biased region" description="Basic and acidic residues" evidence="6">
    <location>
        <begin position="988"/>
        <end position="1001"/>
    </location>
</feature>
<feature type="region of interest" description="Disordered" evidence="6">
    <location>
        <begin position="1064"/>
        <end position="1120"/>
    </location>
</feature>
<feature type="compositionally biased region" description="Low complexity" evidence="6">
    <location>
        <begin position="1262"/>
        <end position="1273"/>
    </location>
</feature>
<keyword evidence="3 5" id="KW-0863">Zinc-finger</keyword>
<reference evidence="8 9" key="1">
    <citation type="journal article" date="2024" name="Commun. Biol.">
        <title>Comparative genomic analysis of thermophilic fungi reveals convergent evolutionary adaptations and gene losses.</title>
        <authorList>
            <person name="Steindorff A.S."/>
            <person name="Aguilar-Pontes M.V."/>
            <person name="Robinson A.J."/>
            <person name="Andreopoulos B."/>
            <person name="LaButti K."/>
            <person name="Kuo A."/>
            <person name="Mondo S."/>
            <person name="Riley R."/>
            <person name="Otillar R."/>
            <person name="Haridas S."/>
            <person name="Lipzen A."/>
            <person name="Grimwood J."/>
            <person name="Schmutz J."/>
            <person name="Clum A."/>
            <person name="Reid I.D."/>
            <person name="Moisan M.C."/>
            <person name="Butler G."/>
            <person name="Nguyen T.T.M."/>
            <person name="Dewar K."/>
            <person name="Conant G."/>
            <person name="Drula E."/>
            <person name="Henrissat B."/>
            <person name="Hansel C."/>
            <person name="Singer S."/>
            <person name="Hutchinson M.I."/>
            <person name="de Vries R.P."/>
            <person name="Natvig D.O."/>
            <person name="Powell A.J."/>
            <person name="Tsang A."/>
            <person name="Grigoriev I.V."/>
        </authorList>
    </citation>
    <scope>NUCLEOTIDE SEQUENCE [LARGE SCALE GENOMIC DNA]</scope>
    <source>
        <strain evidence="8 9">CBS 494.80</strain>
    </source>
</reference>
<keyword evidence="1" id="KW-0479">Metal-binding</keyword>
<proteinExistence type="predicted"/>
<gene>
    <name evidence="8" type="ORF">VTL71DRAFT_115</name>
</gene>
<sequence>MEFDNFNDDDEERVWILEDQNLSRTFKHPFQMDRTYVNIALEEYNKLLRILRSPQSPGPNEALKYERLCQLAIDTCKEYLQGESNSGKRLPKSPNHLLIRLGIVEAGLAAMFGLVKKRREQYHQLALNRREQAILYFGEYTAEVFHDLTRRTTWKSGGLDRMRCTAIHQQCTLRKMTLDKESYAMESFLRPRHPISRSWLSVLRALDKRTRKQIEILAQGRRSERGPRYPKNTSKISATNDQLACTVGYGPKPPVSRQEVGVQTVRRQITGLPMEQDDGDIAKLQNQENNPQSSSINIQRHHPTRVGSQHCPPEKARTKDAAASIGTRSTHILPPSNVVSRATTQRRHQVEVHRLNAEIDAVRARWHQDAEKFDEKDKRRKQIEIDLRAQITHLNIAQQDRQNAGKNPLEKLLVTKDEEVWHLKQKNHEMQNLAGFAQSVPEEAVSLLPDDIPNALQEIEHELQSILHGHDMSVPLLQPSVLEDADLTVLLRTLCSEVSIPGSPTHELLSTALEWSTILLVRSLAVAALQQWVFVTDFPNFCRTGDSQMFSAYRKAILAHDGWDSLGNLELAAYNAIVDDDTFRKGLVPRKAEQLAVRLSKALAPLFSRSSDAHANAIFETWNQSLDVCEDRRFRFVGLFDSALKLKAMTAITYDSYDFVVHPLGAGTTQAAVGGACRDDLRGSPPEGSELESEKWFHASIYVYSGEPALPPDPISDALIQTTNFVTNISSEKRLLCLSKYDLMVEKSLDTAIDIFDGPMTSANSSPSCLGARGETKKRSREEPRQSTKEPLDANTPQKRLKLTHSRPVKEAKIKTVSKDDNEPKKPFRPETRGIAPKRRGVKKYNSAKDYTSSDDSESIKLDDDAGPRQLQSEKRNSCVYPEANETLIPSAPDLKKHRASDHAATGSPGSSKTEIRPSHCPVDCDGCGKTYSNKSNLKIHQNTGEACGRTPREGRKPLSKANAPMNAAKRDSTNMERVLATEGQINDPERQTSAVDDHTPGDSNDVSSIPEEIPIRSLKCPDCNALLTSLAWLNRHITQKVCRQCSDCGKWCRDSHSMAQHLKDEHSSPAAFNIPQKKLNTSSHHKDTEKNRSSSSHGKRVSVSVVIKSPTSQKVDAHGMLPVQTRRLDRFHEIPRVESEEGVSSDGASETRLVQSRKQLHTGSPSSSISYQDFLAGETSLSIQAAPSEKDIDQDRYAYEDAHERVLVSSIPGSQNYSTNFRSGYSLVQEINSPVLTVMSDSCRESSDSDIFLEIPMQQVSRSANPSPSPRSTLSPQVIRPLPQNHTSTEGFDCLIRAIESEALPGLDHQGGLTADGTYHNQDVVWEADEDTIWTIDTESDNGRDSVDTGPSLAAFQDQDARPDLHTPIGFGNNTTSGPVESSRLMGFLGLFKASNLSEEMNY</sequence>
<accession>A0ABR4D0N2</accession>
<feature type="compositionally biased region" description="Polar residues" evidence="6">
    <location>
        <begin position="1147"/>
        <end position="1168"/>
    </location>
</feature>
<evidence type="ECO:0000256" key="3">
    <source>
        <dbReference type="ARBA" id="ARBA00022771"/>
    </source>
</evidence>
<evidence type="ECO:0000256" key="5">
    <source>
        <dbReference type="PROSITE-ProRule" id="PRU00042"/>
    </source>
</evidence>
<evidence type="ECO:0000256" key="6">
    <source>
        <dbReference type="SAM" id="MobiDB-lite"/>
    </source>
</evidence>
<feature type="compositionally biased region" description="Basic and acidic residues" evidence="6">
    <location>
        <begin position="774"/>
        <end position="792"/>
    </location>
</feature>
<feature type="domain" description="C2H2-type" evidence="7">
    <location>
        <begin position="1044"/>
        <end position="1072"/>
    </location>
</feature>